<dbReference type="Proteomes" id="UP001141327">
    <property type="component" value="Unassembled WGS sequence"/>
</dbReference>
<keyword evidence="3" id="KW-1185">Reference proteome</keyword>
<organism evidence="2 3">
    <name type="scientific">Paratrimastix pyriformis</name>
    <dbReference type="NCBI Taxonomy" id="342808"/>
    <lineage>
        <taxon>Eukaryota</taxon>
        <taxon>Metamonada</taxon>
        <taxon>Preaxostyla</taxon>
        <taxon>Paratrimastigidae</taxon>
        <taxon>Paratrimastix</taxon>
    </lineage>
</organism>
<evidence type="ECO:0000313" key="3">
    <source>
        <dbReference type="Proteomes" id="UP001141327"/>
    </source>
</evidence>
<feature type="region of interest" description="Disordered" evidence="1">
    <location>
        <begin position="144"/>
        <end position="194"/>
    </location>
</feature>
<name>A0ABQ8U786_9EUKA</name>
<evidence type="ECO:0000313" key="2">
    <source>
        <dbReference type="EMBL" id="KAJ4452625.1"/>
    </source>
</evidence>
<sequence>MLGPNVATAMGGVTGLSIRWKSRSSATLAAKMQADLAAHSTQATHRRAPTGACHPGRRRRIAGAMGWGYQPGNSHCHPWYGRVRPATGQWRPTGEDSLEGSPSYEPLAHDLPTPPSAASSTTPLPGGAPALGFVRQLRQSLRAPAPLAPGAIPPTQPPLAPFVTAPALKSSGRGSCPQARTRSASVRSRAMART</sequence>
<feature type="compositionally biased region" description="Low complexity" evidence="1">
    <location>
        <begin position="116"/>
        <end position="125"/>
    </location>
</feature>
<feature type="compositionally biased region" description="Pro residues" evidence="1">
    <location>
        <begin position="151"/>
        <end position="160"/>
    </location>
</feature>
<proteinExistence type="predicted"/>
<gene>
    <name evidence="2" type="ORF">PAPYR_13156</name>
</gene>
<feature type="compositionally biased region" description="Low complexity" evidence="1">
    <location>
        <begin position="179"/>
        <end position="194"/>
    </location>
</feature>
<evidence type="ECO:0000256" key="1">
    <source>
        <dbReference type="SAM" id="MobiDB-lite"/>
    </source>
</evidence>
<accession>A0ABQ8U786</accession>
<feature type="region of interest" description="Disordered" evidence="1">
    <location>
        <begin position="87"/>
        <end position="130"/>
    </location>
</feature>
<comment type="caution">
    <text evidence="2">The sequence shown here is derived from an EMBL/GenBank/DDBJ whole genome shotgun (WGS) entry which is preliminary data.</text>
</comment>
<dbReference type="EMBL" id="JAPMOS010000433">
    <property type="protein sequence ID" value="KAJ4452625.1"/>
    <property type="molecule type" value="Genomic_DNA"/>
</dbReference>
<protein>
    <submittedName>
        <fullName evidence="2">Uncharacterized protein</fullName>
    </submittedName>
</protein>
<reference evidence="2" key="1">
    <citation type="journal article" date="2022" name="bioRxiv">
        <title>Genomics of Preaxostyla Flagellates Illuminates Evolutionary Transitions and the Path Towards Mitochondrial Loss.</title>
        <authorList>
            <person name="Novak L.V.F."/>
            <person name="Treitli S.C."/>
            <person name="Pyrih J."/>
            <person name="Halakuc P."/>
            <person name="Pipaliya S.V."/>
            <person name="Vacek V."/>
            <person name="Brzon O."/>
            <person name="Soukal P."/>
            <person name="Eme L."/>
            <person name="Dacks J.B."/>
            <person name="Karnkowska A."/>
            <person name="Elias M."/>
            <person name="Hampl V."/>
        </authorList>
    </citation>
    <scope>NUCLEOTIDE SEQUENCE</scope>
    <source>
        <strain evidence="2">RCP-MX</strain>
    </source>
</reference>